<dbReference type="SUPFAM" id="SSF53756">
    <property type="entry name" value="UDP-Glycosyltransferase/glycogen phosphorylase"/>
    <property type="match status" value="1"/>
</dbReference>
<sequence>MKTLIERLKSKIKQTKHWFNRRTWPKNSIVYYTGSTPSLWTPETLKIGLGGSETAIIQLTRAWVNLGYQVTVYNNCGTQAGIYDGVEYRHYSEFNQYDRFDILIIWRYPWRLYSQTKANKIWLDLHEVMQPHQVSKSKLKNFDRVFVKSAYHRSLLPEIEENKITIIPNGIDPYYFHYSQAPKDPYKLIYASNYIRGLERMLQYGWPIIKQVVPQAHLHIYYGWSGNDLSKPEIQAWKEKMMELMNQSGVTDHGRIGVEKLIQEKSTASIHYYGCTFQEIDCISVRESAAVGCVPVTTDCYAFSEKKYCIKAPGNPYEKTTQEAVAMKIIELLNDRDRLEEIRQEFQQLAQEETWENSAKLWLNYH</sequence>
<reference evidence="1 2" key="1">
    <citation type="submission" date="2023-01" db="EMBL/GenBank/DDBJ databases">
        <title>Novel diversity within Roseofilum (Cyanobacteria; Desertifilaceae) from marine benthic mats with descriptions of four novel species.</title>
        <authorList>
            <person name="Wang Y."/>
            <person name="Berthold D.E."/>
            <person name="Hu J."/>
            <person name="Lefler F.W."/>
            <person name="Laughinghouse H.D. IV."/>
        </authorList>
    </citation>
    <scope>NUCLEOTIDE SEQUENCE [LARGE SCALE GENOMIC DNA]</scope>
    <source>
        <strain evidence="1 2">BLCC-M114</strain>
    </source>
</reference>
<organism evidence="1 2">
    <name type="scientific">Roseofilum capinflatum BLCC-M114</name>
    <dbReference type="NCBI Taxonomy" id="3022440"/>
    <lineage>
        <taxon>Bacteria</taxon>
        <taxon>Bacillati</taxon>
        <taxon>Cyanobacteriota</taxon>
        <taxon>Cyanophyceae</taxon>
        <taxon>Desertifilales</taxon>
        <taxon>Desertifilaceae</taxon>
        <taxon>Roseofilum</taxon>
        <taxon>Roseofilum capinflatum</taxon>
    </lineage>
</organism>
<name>A0ABT7B2E3_9CYAN</name>
<comment type="caution">
    <text evidence="1">The sequence shown here is derived from an EMBL/GenBank/DDBJ whole genome shotgun (WGS) entry which is preliminary data.</text>
</comment>
<dbReference type="EMBL" id="JAQOSO010000007">
    <property type="protein sequence ID" value="MDJ1172834.1"/>
    <property type="molecule type" value="Genomic_DNA"/>
</dbReference>
<evidence type="ECO:0000313" key="2">
    <source>
        <dbReference type="Proteomes" id="UP001235849"/>
    </source>
</evidence>
<keyword evidence="2" id="KW-1185">Reference proteome</keyword>
<dbReference type="Proteomes" id="UP001235849">
    <property type="component" value="Unassembled WGS sequence"/>
</dbReference>
<dbReference type="PANTHER" id="PTHR12526">
    <property type="entry name" value="GLYCOSYLTRANSFERASE"/>
    <property type="match status" value="1"/>
</dbReference>
<dbReference type="RefSeq" id="WP_283765214.1">
    <property type="nucleotide sequence ID" value="NZ_JAQOSO010000007.1"/>
</dbReference>
<accession>A0ABT7B2E3</accession>
<evidence type="ECO:0000313" key="1">
    <source>
        <dbReference type="EMBL" id="MDJ1172834.1"/>
    </source>
</evidence>
<dbReference type="Gene3D" id="3.40.50.2000">
    <property type="entry name" value="Glycogen Phosphorylase B"/>
    <property type="match status" value="2"/>
</dbReference>
<proteinExistence type="predicted"/>
<protein>
    <submittedName>
        <fullName evidence="1">Glycosyltransferase family 1 protein</fullName>
    </submittedName>
</protein>
<gene>
    <name evidence="1" type="ORF">PMG25_01870</name>
</gene>